<proteinExistence type="predicted"/>
<dbReference type="InterPro" id="IPR014729">
    <property type="entry name" value="Rossmann-like_a/b/a_fold"/>
</dbReference>
<accession>A0A6B3SU79</accession>
<name>A0A6B3SU79_9BURK</name>
<dbReference type="NCBIfam" id="TIGR03573">
    <property type="entry name" value="WbuX"/>
    <property type="match status" value="1"/>
</dbReference>
<dbReference type="EMBL" id="JAAIVB010000078">
    <property type="protein sequence ID" value="NEX64028.1"/>
    <property type="molecule type" value="Genomic_DNA"/>
</dbReference>
<dbReference type="Proteomes" id="UP000482155">
    <property type="component" value="Unassembled WGS sequence"/>
</dbReference>
<evidence type="ECO:0000313" key="2">
    <source>
        <dbReference type="Proteomes" id="UP000482155"/>
    </source>
</evidence>
<keyword evidence="1" id="KW-0808">Transferase</keyword>
<protein>
    <submittedName>
        <fullName evidence="1">N-acetyl sugar amidotransferase</fullName>
    </submittedName>
</protein>
<dbReference type="SUPFAM" id="SSF52402">
    <property type="entry name" value="Adenine nucleotide alpha hydrolases-like"/>
    <property type="match status" value="1"/>
</dbReference>
<reference evidence="1 2" key="1">
    <citation type="submission" date="2020-02" db="EMBL/GenBank/DDBJ databases">
        <authorList>
            <person name="Kim M.K."/>
        </authorList>
    </citation>
    <scope>NUCLEOTIDE SEQUENCE [LARGE SCALE GENOMIC DNA]</scope>
    <source>
        <strain evidence="1 2">17J57-3</strain>
    </source>
</reference>
<keyword evidence="2" id="KW-1185">Reference proteome</keyword>
<dbReference type="Gene3D" id="3.40.50.620">
    <property type="entry name" value="HUPs"/>
    <property type="match status" value="1"/>
</dbReference>
<dbReference type="AlphaFoldDB" id="A0A6B3SU79"/>
<dbReference type="GO" id="GO:0016740">
    <property type="term" value="F:transferase activity"/>
    <property type="evidence" value="ECO:0007669"/>
    <property type="project" value="UniProtKB-KW"/>
</dbReference>
<evidence type="ECO:0000313" key="1">
    <source>
        <dbReference type="EMBL" id="NEX64028.1"/>
    </source>
</evidence>
<sequence>MNEFPAYQACVRCIMDNVVDDAIRFDDSGVCHHCRRYDELVSSRVLHGERGREAMKALAAKIKAAGRHADYDCIIGVSGGVDSTYVAYVVKQYGLRPLAVHFDNGWDSELAVSNIERVLRNLDIELYTYVVDWEEFRDLQISFLKASTPDGEIPTDHAINALLWREADRRGVKYIISGMNFATESMSVPAWSYGHSDWRYINDVHRRFGAVSLRTYPRFNLPYLFYVNIVRGIRIVSILNYLDYDKEEAKAVLRDDLGWKDYGGKHHESIYTRFYQGYVLPRKFGIDKRYGHYSDLINSGQIKREQALEELRKPPYAEDLQEQDLRYVLKKLGLTGEQFDAMMRAAPKSFSDYRNQFAEVSFLRKSVNQLRKHHLYPR</sequence>
<comment type="caution">
    <text evidence="1">The sequence shown here is derived from an EMBL/GenBank/DDBJ whole genome shotgun (WGS) entry which is preliminary data.</text>
</comment>
<organism evidence="1 2">
    <name type="scientific">Noviherbaspirillum galbum</name>
    <dbReference type="NCBI Taxonomy" id="2709383"/>
    <lineage>
        <taxon>Bacteria</taxon>
        <taxon>Pseudomonadati</taxon>
        <taxon>Pseudomonadota</taxon>
        <taxon>Betaproteobacteria</taxon>
        <taxon>Burkholderiales</taxon>
        <taxon>Oxalobacteraceae</taxon>
        <taxon>Noviherbaspirillum</taxon>
    </lineage>
</organism>
<gene>
    <name evidence="1" type="ORF">G3574_23340</name>
</gene>
<dbReference type="InterPro" id="IPR020022">
    <property type="entry name" value="N-acetyl_sugar_amidoTrfase"/>
</dbReference>